<evidence type="ECO:0000256" key="1">
    <source>
        <dbReference type="SAM" id="Phobius"/>
    </source>
</evidence>
<evidence type="ECO:0000313" key="2">
    <source>
        <dbReference type="EMBL" id="APT90420.1"/>
    </source>
</evidence>
<evidence type="ECO:0000313" key="3">
    <source>
        <dbReference type="Proteomes" id="UP000185469"/>
    </source>
</evidence>
<feature type="transmembrane region" description="Helical" evidence="1">
    <location>
        <begin position="98"/>
        <end position="119"/>
    </location>
</feature>
<dbReference type="EMBL" id="CP009248">
    <property type="protein sequence ID" value="APT90420.1"/>
    <property type="molecule type" value="Genomic_DNA"/>
</dbReference>
<sequence length="129" mass="14033">MEVRVARILGRLVTRHERWKTRRFGVLVAPATILAGLALLLVGIIALPAPGPGWLLIFTALGVLSLELRGTRGLVLLAARGFDRLEAWFRRRHPAVQLTLGGLTTALTMAVIAGSWWLLAPAGWPLTRG</sequence>
<gene>
    <name evidence="2" type="ORF">CSPHI_04425</name>
</gene>
<keyword evidence="1" id="KW-1133">Transmembrane helix</keyword>
<organism evidence="2 3">
    <name type="scientific">Corynebacterium sphenisci DSM 44792</name>
    <dbReference type="NCBI Taxonomy" id="1437874"/>
    <lineage>
        <taxon>Bacteria</taxon>
        <taxon>Bacillati</taxon>
        <taxon>Actinomycetota</taxon>
        <taxon>Actinomycetes</taxon>
        <taxon>Mycobacteriales</taxon>
        <taxon>Corynebacteriaceae</taxon>
        <taxon>Corynebacterium</taxon>
    </lineage>
</organism>
<reference evidence="2 3" key="1">
    <citation type="submission" date="2014-08" db="EMBL/GenBank/DDBJ databases">
        <title>Complete genome sequence of Corynebacterium sphenisci CECT 5990(T) (=DSM 44792(T)), isolated from healthy wild penguins.</title>
        <authorList>
            <person name="Ruckert C."/>
            <person name="Albersmeier A."/>
            <person name="Winkler A."/>
            <person name="Kalinowski J."/>
        </authorList>
    </citation>
    <scope>NUCLEOTIDE SEQUENCE [LARGE SCALE GENOMIC DNA]</scope>
    <source>
        <strain evidence="2 3">DSM 44792</strain>
    </source>
</reference>
<keyword evidence="1" id="KW-0812">Transmembrane</keyword>
<feature type="transmembrane region" description="Helical" evidence="1">
    <location>
        <begin position="53"/>
        <end position="77"/>
    </location>
</feature>
<name>A0A1L7CX73_9CORY</name>
<dbReference type="InterPro" id="IPR019099">
    <property type="entry name" value="Uncharacterised_PGPGW_TM"/>
</dbReference>
<dbReference type="InterPro" id="IPR013434">
    <property type="entry name" value="CHP02611"/>
</dbReference>
<evidence type="ECO:0008006" key="4">
    <source>
        <dbReference type="Google" id="ProtNLM"/>
    </source>
</evidence>
<keyword evidence="1" id="KW-0472">Membrane</keyword>
<dbReference type="STRING" id="1437874.CSPHI_04425"/>
<dbReference type="Pfam" id="PF09656">
    <property type="entry name" value="PGPGW"/>
    <property type="match status" value="1"/>
</dbReference>
<keyword evidence="3" id="KW-1185">Reference proteome</keyword>
<dbReference type="NCBIfam" id="TIGR02611">
    <property type="entry name" value="TIGR02611 family protein"/>
    <property type="match status" value="1"/>
</dbReference>
<protein>
    <recommendedName>
        <fullName evidence="4">TIGR02611 family protein</fullName>
    </recommendedName>
</protein>
<dbReference type="KEGG" id="csph:CSPHI_04425"/>
<dbReference type="AlphaFoldDB" id="A0A1L7CX73"/>
<feature type="transmembrane region" description="Helical" evidence="1">
    <location>
        <begin position="24"/>
        <end position="47"/>
    </location>
</feature>
<dbReference type="Proteomes" id="UP000185469">
    <property type="component" value="Chromosome"/>
</dbReference>
<proteinExistence type="predicted"/>
<accession>A0A1L7CX73</accession>